<keyword evidence="1" id="KW-0812">Transmembrane</keyword>
<keyword evidence="1" id="KW-0472">Membrane</keyword>
<comment type="caution">
    <text evidence="2">The sequence shown here is derived from an EMBL/GenBank/DDBJ whole genome shotgun (WGS) entry which is preliminary data.</text>
</comment>
<evidence type="ECO:0000313" key="2">
    <source>
        <dbReference type="EMBL" id="MBB4102843.1"/>
    </source>
</evidence>
<dbReference type="AlphaFoldDB" id="A0A7W6K0C0"/>
<proteinExistence type="predicted"/>
<keyword evidence="3" id="KW-1185">Reference proteome</keyword>
<reference evidence="2 3" key="1">
    <citation type="submission" date="2020-08" db="EMBL/GenBank/DDBJ databases">
        <title>Genomic Encyclopedia of Type Strains, Phase IV (KMG-IV): sequencing the most valuable type-strain genomes for metagenomic binning, comparative biology and taxonomic classification.</title>
        <authorList>
            <person name="Goeker M."/>
        </authorList>
    </citation>
    <scope>NUCLEOTIDE SEQUENCE [LARGE SCALE GENOMIC DNA]</scope>
    <source>
        <strain evidence="2 3">DSM 26385</strain>
    </source>
</reference>
<gene>
    <name evidence="2" type="ORF">GGQ66_001386</name>
</gene>
<dbReference type="Pfam" id="PF06961">
    <property type="entry name" value="DUF1294"/>
    <property type="match status" value="1"/>
</dbReference>
<feature type="transmembrane region" description="Helical" evidence="1">
    <location>
        <begin position="53"/>
        <end position="73"/>
    </location>
</feature>
<dbReference type="InterPro" id="IPR010718">
    <property type="entry name" value="DUF1294"/>
</dbReference>
<keyword evidence="1" id="KW-1133">Transmembrane helix</keyword>
<dbReference type="Proteomes" id="UP000584824">
    <property type="component" value="Unassembled WGS sequence"/>
</dbReference>
<evidence type="ECO:0000256" key="1">
    <source>
        <dbReference type="SAM" id="Phobius"/>
    </source>
</evidence>
<dbReference type="EMBL" id="JACIDU010000004">
    <property type="protein sequence ID" value="MBB4102843.1"/>
    <property type="molecule type" value="Genomic_DNA"/>
</dbReference>
<sequence length="120" mass="13561">MAQAFVNRVVLGNGMSDEHVAFLLLALNLIAFLTFWLDKQAAMRGEWRIRESTLLWIAFLGGSSGAVLAQQIFRHKTRKEPFRSQLLAIALLHLSLALFWLFAPSAWIGAAFRIIVRLSH</sequence>
<evidence type="ECO:0000313" key="3">
    <source>
        <dbReference type="Proteomes" id="UP000584824"/>
    </source>
</evidence>
<protein>
    <submittedName>
        <fullName evidence="2">Uncharacterized membrane protein YsdA (DUF1294 family)</fullName>
    </submittedName>
</protein>
<feature type="transmembrane region" description="Helical" evidence="1">
    <location>
        <begin position="85"/>
        <end position="116"/>
    </location>
</feature>
<name>A0A7W6K0C0_9HYPH</name>
<feature type="transmembrane region" description="Helical" evidence="1">
    <location>
        <begin position="20"/>
        <end position="37"/>
    </location>
</feature>
<accession>A0A7W6K0C0</accession>
<organism evidence="2 3">
    <name type="scientific">Allorhizobium borbori</name>
    <dbReference type="NCBI Taxonomy" id="485907"/>
    <lineage>
        <taxon>Bacteria</taxon>
        <taxon>Pseudomonadati</taxon>
        <taxon>Pseudomonadota</taxon>
        <taxon>Alphaproteobacteria</taxon>
        <taxon>Hyphomicrobiales</taxon>
        <taxon>Rhizobiaceae</taxon>
        <taxon>Rhizobium/Agrobacterium group</taxon>
        <taxon>Allorhizobium</taxon>
    </lineage>
</organism>